<dbReference type="InterPro" id="IPR019261">
    <property type="entry name" value="PARG_cat_microbial"/>
</dbReference>
<dbReference type="Proteomes" id="UP001165289">
    <property type="component" value="Unassembled WGS sequence"/>
</dbReference>
<dbReference type="InterPro" id="IPR043472">
    <property type="entry name" value="Macro_dom-like"/>
</dbReference>
<comment type="caution">
    <text evidence="2">The sequence shown here is derived from an EMBL/GenBank/DDBJ whole genome shotgun (WGS) entry which is preliminary data.</text>
</comment>
<gene>
    <name evidence="2" type="ORF">LOD99_15975</name>
</gene>
<dbReference type="PANTHER" id="PTHR35596:SF1">
    <property type="entry name" value="MICROBIAL-TYPE PARG CATALYTIC DOMAIN-CONTAINING PROTEIN"/>
    <property type="match status" value="1"/>
</dbReference>
<dbReference type="PANTHER" id="PTHR35596">
    <property type="entry name" value="DUF2263 DOMAIN-CONTAINING PROTEIN"/>
    <property type="match status" value="1"/>
</dbReference>
<dbReference type="SUPFAM" id="SSF52949">
    <property type="entry name" value="Macro domain-like"/>
    <property type="match status" value="1"/>
</dbReference>
<evidence type="ECO:0000313" key="3">
    <source>
        <dbReference type="Proteomes" id="UP001165289"/>
    </source>
</evidence>
<keyword evidence="3" id="KW-1185">Reference proteome</keyword>
<proteinExistence type="predicted"/>
<reference evidence="2 3" key="1">
    <citation type="journal article" date="2023" name="BMC Biol.">
        <title>The compact genome of the sponge Oopsacas minuta (Hexactinellida) is lacking key metazoan core genes.</title>
        <authorList>
            <person name="Santini S."/>
            <person name="Schenkelaars Q."/>
            <person name="Jourda C."/>
            <person name="Duchesne M."/>
            <person name="Belahbib H."/>
            <person name="Rocher C."/>
            <person name="Selva M."/>
            <person name="Riesgo A."/>
            <person name="Vervoort M."/>
            <person name="Leys S.P."/>
            <person name="Kodjabachian L."/>
            <person name="Le Bivic A."/>
            <person name="Borchiellini C."/>
            <person name="Claverie J.M."/>
            <person name="Renard E."/>
        </authorList>
    </citation>
    <scope>NUCLEOTIDE SEQUENCE [LARGE SCALE GENOMIC DNA]</scope>
    <source>
        <strain evidence="2">SPO-2</strain>
    </source>
</reference>
<accession>A0AAV7K947</accession>
<dbReference type="AlphaFoldDB" id="A0AAV7K947"/>
<dbReference type="Pfam" id="PF10021">
    <property type="entry name" value="PARG_cat_microb"/>
    <property type="match status" value="1"/>
</dbReference>
<dbReference type="EMBL" id="JAKMXF010000122">
    <property type="protein sequence ID" value="KAI6657189.1"/>
    <property type="molecule type" value="Genomic_DNA"/>
</dbReference>
<dbReference type="Gene3D" id="3.40.220.10">
    <property type="entry name" value="Leucine Aminopeptidase, subunit E, domain 1"/>
    <property type="match status" value="1"/>
</dbReference>
<organism evidence="2 3">
    <name type="scientific">Oopsacas minuta</name>
    <dbReference type="NCBI Taxonomy" id="111878"/>
    <lineage>
        <taxon>Eukaryota</taxon>
        <taxon>Metazoa</taxon>
        <taxon>Porifera</taxon>
        <taxon>Hexactinellida</taxon>
        <taxon>Hexasterophora</taxon>
        <taxon>Lyssacinosida</taxon>
        <taxon>Leucopsacidae</taxon>
        <taxon>Oopsacas</taxon>
    </lineage>
</organism>
<evidence type="ECO:0000313" key="2">
    <source>
        <dbReference type="EMBL" id="KAI6657189.1"/>
    </source>
</evidence>
<feature type="domain" description="Microbial-type PARG catalytic" evidence="1">
    <location>
        <begin position="61"/>
        <end position="165"/>
    </location>
</feature>
<protein>
    <recommendedName>
        <fullName evidence="1">Microbial-type PARG catalytic domain-containing protein</fullName>
    </recommendedName>
</protein>
<evidence type="ECO:0000259" key="1">
    <source>
        <dbReference type="Pfam" id="PF10021"/>
    </source>
</evidence>
<name>A0AAV7K947_9METZ</name>
<sequence length="361" mass="41255">MAEVIDPEVEYKSHVSLLSKASSSMIPFARNSPTLLWENQEIFRLKEMSYYSIDGSNQKIENKIDFSHDIELMKLSTKVYGGDTVDLYEQEYNKFCTEIIQKESQVMSLEVNNESCLAMARRYSDFGEEPLVMDLAERNAKHVCGSWNSYYVGSQEEAIERQSVFLRYALDPKLNATLSAQLSILTPGSPIKHHIPEYGALLVQHVPIIRDRDMRLSRDWWKCGVIAIGAPDLRLKAFRETDFSKFSDSSGVSKAKHYFSIRGAAPELHMEELRLSLKRKIRISLVAAVSRGYLDIVLGALGCGAYRNPIDEVATCFAQVLGEKEFRNNFRRVGFAVLGDPTFSLFRQYFMTEWEAQNRDH</sequence>